<gene>
    <name evidence="4" type="ORF">TSPGSL018_24071</name>
</gene>
<keyword evidence="2" id="KW-0677">Repeat</keyword>
<dbReference type="PANTHER" id="PTHR46093">
    <property type="entry name" value="ACYL-COA-BINDING DOMAIN-CONTAINING PROTEIN 5"/>
    <property type="match status" value="1"/>
</dbReference>
<reference evidence="4" key="1">
    <citation type="submission" date="2014-05" db="EMBL/GenBank/DDBJ databases">
        <title>The transcriptome of the halophilic microalga Tetraselmis sp. GSL018 isolated from the Great Salt Lake, Utah.</title>
        <authorList>
            <person name="Jinkerson R.E."/>
            <person name="D'Adamo S."/>
            <person name="Posewitz M.C."/>
        </authorList>
    </citation>
    <scope>NUCLEOTIDE SEQUENCE</scope>
    <source>
        <strain evidence="4">GSL018</strain>
    </source>
</reference>
<keyword evidence="1" id="KW-0880">Kelch repeat</keyword>
<dbReference type="InterPro" id="IPR018765">
    <property type="entry name" value="DUF2341"/>
</dbReference>
<evidence type="ECO:0000256" key="2">
    <source>
        <dbReference type="ARBA" id="ARBA00022737"/>
    </source>
</evidence>
<name>A0A061RQE2_9CHLO</name>
<dbReference type="PANTHER" id="PTHR46093:SF18">
    <property type="entry name" value="FIBRONECTIN TYPE-III DOMAIN-CONTAINING PROTEIN"/>
    <property type="match status" value="1"/>
</dbReference>
<dbReference type="Gene3D" id="2.60.120.200">
    <property type="match status" value="1"/>
</dbReference>
<accession>A0A061RQE2</accession>
<evidence type="ECO:0000256" key="1">
    <source>
        <dbReference type="ARBA" id="ARBA00022441"/>
    </source>
</evidence>
<dbReference type="EMBL" id="GBEZ01010594">
    <property type="protein sequence ID" value="JAC75097.1"/>
    <property type="molecule type" value="Transcribed_RNA"/>
</dbReference>
<sequence>MVCPDGSMLFDGHGHVQVEEPPTEDGRHYLDGAGLTNFTMEAWVRIEEPVEEDTNAFILIKGTYDEGVSAAFVKGYAIRYDYKDEKLIGSVYTSLGVLRSVEGPGLAFGLSLILYANSRERARAVFDTPRPLHHNPYYHPVSVGPGLYGVVDEVRIWAKSLTQPEIFDLFFCPPPADMDGVLLYLPFNAAYESGTQTEGFSQWCTPDSLEGMQMTCLHVEIIQQRVGGGGLNDTNTTGTRRIPDTPMTGDGVAHLAKSRSFVVDVQPEVSTDLYPSLMKVMARDVCNYAYTKSKNELFELELERYRWNYFSPDPPHNPHPVRERLGGKLTALSTVQPGTCTVPNFPRMPYRKGDEHNFVYPFVMAGLYEFEVNANDDSIDSIEAKGLLQEFADRGPGSLLVVAGTPVRVELEGLDRPFVAGQPGVVYGTAFDQYDNQLMEEFPIFVEITMVGENWTVTPEPAVTFDKLTGCYSIAFTAPHSPVSGAYTFIVTARNPDIHLSTLPAIPSFRPQPSPWRRVLVDGDITPTAAHRFEHSSVTYKGDIYIFGGALFDKSYLNSLAVLENADGCAGKDAFAYVKTIELNSSMPYHGAPVVELIVNTQELVLAGRLTKHCTDILFKAPSNGPPLEFYVDPYPGCNSTETRIYVRLPEGILADGGPESITMAYGNAYVTGNSYHAPKLLFEFYDGFEEPELDSRWSPVASCSMEPLPEPVHTLNTSFAYSGHGSLYVRDAQRGGLLARLPRELDRFHLRAWLWDSDYNVSAHFISSDFESCGATANRDPTFSRPNNLFSRVAVMGMYTKSSVLKYCVGAPWQSVPPQAPKRAAQWRRLDVWSSPETGMSAAVDGVTVKTAPPINASRVVISAGLSVDIPIGANIAGGHAHWDDIVLATWYPHIHSRVAGIEEDEMVDVVESRSWHMVNTSGTHPPPPRYSHTAVVSGDKMWVFGGERSSYAFNDLWSFDFATSTWSHVLPRGIEFPAPRYDHSAAVVVHPDGEECMVVLGGRDGETIFSDMWEFCFSSSTWTLLAGSTAAGKRFGHAAAAPSGSSVMYLFGGYVERDFQARSGGVFQEGSFSRGFFRCNASECIELTYGCREALFMGNTADAIGIAPRYGHTLHATPNGVALVLYGGSNLDAKDGLTGIFRYDIDACNWEKLEMDGEDQSRYEHAVGISHGGIIVQGGHSAGTYMNDLNFFPVQ</sequence>
<protein>
    <submittedName>
        <fullName evidence="4">Member of the kelch motif protein family</fullName>
    </submittedName>
</protein>
<proteinExistence type="predicted"/>
<feature type="domain" description="DUF2341" evidence="3">
    <location>
        <begin position="614"/>
        <end position="698"/>
    </location>
</feature>
<dbReference type="Pfam" id="PF10102">
    <property type="entry name" value="DUF2341"/>
    <property type="match status" value="1"/>
</dbReference>
<dbReference type="SUPFAM" id="SSF117281">
    <property type="entry name" value="Kelch motif"/>
    <property type="match status" value="1"/>
</dbReference>
<dbReference type="Pfam" id="PF24681">
    <property type="entry name" value="Kelch_KLHDC2_KLHL20_DRC7"/>
    <property type="match status" value="1"/>
</dbReference>
<evidence type="ECO:0000259" key="3">
    <source>
        <dbReference type="Pfam" id="PF10102"/>
    </source>
</evidence>
<organism evidence="4">
    <name type="scientific">Tetraselmis sp. GSL018</name>
    <dbReference type="NCBI Taxonomy" id="582737"/>
    <lineage>
        <taxon>Eukaryota</taxon>
        <taxon>Viridiplantae</taxon>
        <taxon>Chlorophyta</taxon>
        <taxon>core chlorophytes</taxon>
        <taxon>Chlorodendrophyceae</taxon>
        <taxon>Chlorodendrales</taxon>
        <taxon>Chlorodendraceae</taxon>
        <taxon>Tetraselmis</taxon>
    </lineage>
</organism>
<dbReference type="InterPro" id="IPR013320">
    <property type="entry name" value="ConA-like_dom_sf"/>
</dbReference>
<evidence type="ECO:0000313" key="4">
    <source>
        <dbReference type="EMBL" id="JAC75097.1"/>
    </source>
</evidence>
<dbReference type="InterPro" id="IPR015915">
    <property type="entry name" value="Kelch-typ_b-propeller"/>
</dbReference>
<dbReference type="Gene3D" id="2.120.10.80">
    <property type="entry name" value="Kelch-type beta propeller"/>
    <property type="match status" value="2"/>
</dbReference>
<dbReference type="SUPFAM" id="SSF49899">
    <property type="entry name" value="Concanavalin A-like lectins/glucanases"/>
    <property type="match status" value="1"/>
</dbReference>
<dbReference type="AlphaFoldDB" id="A0A061RQE2"/>